<dbReference type="OrthoDB" id="3190733at2"/>
<evidence type="ECO:0000313" key="9">
    <source>
        <dbReference type="EMBL" id="QNK41522.1"/>
    </source>
</evidence>
<dbReference type="GO" id="GO:0003677">
    <property type="term" value="F:DNA binding"/>
    <property type="evidence" value="ECO:0007669"/>
    <property type="project" value="UniProtKB-UniRule"/>
</dbReference>
<accession>A0A6N8HUE3</accession>
<accession>A0A7G8TD31</accession>
<evidence type="ECO:0000259" key="7">
    <source>
        <dbReference type="Pfam" id="PF04542"/>
    </source>
</evidence>
<dbReference type="GO" id="GO:0016987">
    <property type="term" value="F:sigma factor activity"/>
    <property type="evidence" value="ECO:0007669"/>
    <property type="project" value="UniProtKB-UniRule"/>
</dbReference>
<comment type="similarity">
    <text evidence="6">Belongs to the sigma-70 factor family. SigI subfamily.</text>
</comment>
<dbReference type="AlphaFoldDB" id="A0A6N8HUE3"/>
<feature type="DNA-binding region" description="H-T-H motif" evidence="6">
    <location>
        <begin position="191"/>
        <end position="210"/>
    </location>
</feature>
<keyword evidence="3 6" id="KW-0731">Sigma factor</keyword>
<reference evidence="9 11" key="2">
    <citation type="submission" date="2020-08" db="EMBL/GenBank/DDBJ databases">
        <title>The isolate Caproiciproducens sp. 7D4C2 produces n-caproate at mildly acidic conditions from hexoses: genome and rBOX comparison with related strains and chain-elongating bacteria.</title>
        <authorList>
            <person name="Esquivel-Elizondo S."/>
            <person name="Bagci C."/>
            <person name="Temovska M."/>
            <person name="Jeon B.S."/>
            <person name="Bessarab I."/>
            <person name="Williams R.B.H."/>
            <person name="Huson D.H."/>
            <person name="Angenent L.T."/>
        </authorList>
    </citation>
    <scope>NUCLEOTIDE SEQUENCE [LARGE SCALE GENOMIC DNA]</scope>
    <source>
        <strain evidence="9 11">7D4C2</strain>
    </source>
</reference>
<comment type="subcellular location">
    <subcellularLocation>
        <location evidence="6">Cytoplasm</location>
    </subcellularLocation>
</comment>
<evidence type="ECO:0000256" key="5">
    <source>
        <dbReference type="ARBA" id="ARBA00023163"/>
    </source>
</evidence>
<sequence length="239" mass="27080">MCEMNQQAVRAAKDDLFFNSFVRKNELFILKCASETTKRYLTKNDDEWAVALGAFSQAVKAYSADRGSFSGFAKLVIRRKLIDYIRSQAKFRAETAVSLSTLDSDPEESEENATVSKAVLYQSERAADDSLKMEIECAGQDFSRYGFSFFDLTKCSPKAEKTKKACAKVIACIVSSSVLVSEMRRSRCLPIKTLEKNSGVPRKILERHRKYIIAGVEIMTGDYPFLAGYMRYVREELNR</sequence>
<evidence type="ECO:0000313" key="10">
    <source>
        <dbReference type="Proteomes" id="UP000469440"/>
    </source>
</evidence>
<keyword evidence="2 6" id="KW-0805">Transcription regulation</keyword>
<evidence type="ECO:0000256" key="6">
    <source>
        <dbReference type="HAMAP-Rule" id="MF_02064"/>
    </source>
</evidence>
<comment type="function">
    <text evidence="6">Sigma factors are initiation factors that promote the attachment of RNA polymerase to specific initiation sites and are then released.</text>
</comment>
<protein>
    <recommendedName>
        <fullName evidence="6">RNA polymerase sigma factor SigI</fullName>
    </recommendedName>
</protein>
<comment type="subunit">
    <text evidence="6">Interacts with RsgI.</text>
</comment>
<evidence type="ECO:0000313" key="11">
    <source>
        <dbReference type="Proteomes" id="UP000515909"/>
    </source>
</evidence>
<reference evidence="8 10" key="1">
    <citation type="submission" date="2019-09" db="EMBL/GenBank/DDBJ databases">
        <title>Genome sequence of Clostridium sp. EA1.</title>
        <authorList>
            <person name="Poehlein A."/>
            <person name="Bengelsdorf F.R."/>
            <person name="Daniel R."/>
        </authorList>
    </citation>
    <scope>NUCLEOTIDE SEQUENCE [LARGE SCALE GENOMIC DNA]</scope>
    <source>
        <strain evidence="8 10">EA1</strain>
    </source>
</reference>
<keyword evidence="4 6" id="KW-0238">DNA-binding</keyword>
<comment type="activity regulation">
    <text evidence="6">Negatively regulated by the anti-sigma-I factor RsgI.</text>
</comment>
<keyword evidence="10" id="KW-1185">Reference proteome</keyword>
<dbReference type="InterPro" id="IPR014244">
    <property type="entry name" value="RNA_pol_sigma-I"/>
</dbReference>
<keyword evidence="5 6" id="KW-0804">Transcription</keyword>
<evidence type="ECO:0000313" key="8">
    <source>
        <dbReference type="EMBL" id="MVB09404.1"/>
    </source>
</evidence>
<dbReference type="EMBL" id="CP060286">
    <property type="protein sequence ID" value="QNK41522.1"/>
    <property type="molecule type" value="Genomic_DNA"/>
</dbReference>
<gene>
    <name evidence="8" type="primary">sigI7</name>
    <name evidence="6" type="synonym">sigI</name>
    <name evidence="8" type="ORF">CAFE_00560</name>
    <name evidence="9" type="ORF">HCR03_04455</name>
</gene>
<dbReference type="PIRSF" id="PIRSF038953">
    <property type="entry name" value="SigI"/>
    <property type="match status" value="1"/>
</dbReference>
<keyword evidence="1 6" id="KW-0963">Cytoplasm</keyword>
<dbReference type="HAMAP" id="MF_02064">
    <property type="entry name" value="Sigma70_SigI"/>
    <property type="match status" value="1"/>
</dbReference>
<keyword evidence="6" id="KW-0346">Stress response</keyword>
<dbReference type="SUPFAM" id="SSF88946">
    <property type="entry name" value="Sigma2 domain of RNA polymerase sigma factors"/>
    <property type="match status" value="1"/>
</dbReference>
<dbReference type="Proteomes" id="UP000469440">
    <property type="component" value="Unassembled WGS sequence"/>
</dbReference>
<name>A0A6N8HUE3_9FIRM</name>
<dbReference type="EMBL" id="VWXL01000003">
    <property type="protein sequence ID" value="MVB09404.1"/>
    <property type="molecule type" value="Genomic_DNA"/>
</dbReference>
<proteinExistence type="inferred from homology"/>
<dbReference type="KEGG" id="cfem:HCR03_04455"/>
<dbReference type="InterPro" id="IPR013325">
    <property type="entry name" value="RNA_pol_sigma_r2"/>
</dbReference>
<dbReference type="Proteomes" id="UP000515909">
    <property type="component" value="Chromosome"/>
</dbReference>
<dbReference type="Pfam" id="PF04542">
    <property type="entry name" value="Sigma70_r2"/>
    <property type="match status" value="1"/>
</dbReference>
<dbReference type="GO" id="GO:0006352">
    <property type="term" value="P:DNA-templated transcription initiation"/>
    <property type="evidence" value="ECO:0007669"/>
    <property type="project" value="UniProtKB-UniRule"/>
</dbReference>
<evidence type="ECO:0000256" key="2">
    <source>
        <dbReference type="ARBA" id="ARBA00023015"/>
    </source>
</evidence>
<evidence type="ECO:0000256" key="1">
    <source>
        <dbReference type="ARBA" id="ARBA00022490"/>
    </source>
</evidence>
<organism evidence="8 10">
    <name type="scientific">Caproicibacter fermentans</name>
    <dbReference type="NCBI Taxonomy" id="2576756"/>
    <lineage>
        <taxon>Bacteria</taxon>
        <taxon>Bacillati</taxon>
        <taxon>Bacillota</taxon>
        <taxon>Clostridia</taxon>
        <taxon>Eubacteriales</taxon>
        <taxon>Acutalibacteraceae</taxon>
        <taxon>Caproicibacter</taxon>
    </lineage>
</organism>
<feature type="domain" description="RNA polymerase sigma-70 region 2" evidence="7">
    <location>
        <begin position="57"/>
        <end position="90"/>
    </location>
</feature>
<feature type="short sequence motif" description="Polymerase core binding" evidence="6">
    <location>
        <begin position="46"/>
        <end position="59"/>
    </location>
</feature>
<dbReference type="GO" id="GO:0005737">
    <property type="term" value="C:cytoplasm"/>
    <property type="evidence" value="ECO:0007669"/>
    <property type="project" value="UniProtKB-SubCell"/>
</dbReference>
<evidence type="ECO:0000256" key="3">
    <source>
        <dbReference type="ARBA" id="ARBA00023082"/>
    </source>
</evidence>
<dbReference type="InterPro" id="IPR007627">
    <property type="entry name" value="RNA_pol_sigma70_r2"/>
</dbReference>
<evidence type="ECO:0000256" key="4">
    <source>
        <dbReference type="ARBA" id="ARBA00023125"/>
    </source>
</evidence>